<sequence>MRYPLGLALMIILLGYSCKDPYLPNVIASNRNYLVVEGVINATPGALTRIRLTRTTNVGDTAMVAAEQQANVSVEQDGTIYPLTESDSGYYQISSLHLTGTTCRLNITTQKNEQYQSDDIPVKITPLIDSITYAPKDGGVALFVTTHDDMANTRYYRWEFDETWEYHSPYQSTITYDWSKRMLQYKTLAAQDSLYRCFQSQASTSIEVSSSETLDKDVIYKYPIAFIPAASVKLSVLYSLHIRQYALPKAAYNYFLNLKKTSQNPGDVFGPLPGELKGNIHSLTRKEEVVIGYVTASSITEQRIFLYNDPTFYDWKYSFDYDRYAQNAISIEGIDVTLSDQSKYYLENRSPCPLDPAAPPCTSTFGACCTHAIPLHLSGPQLLGYVYDTTCIDCIFWGKGGRKKPDYWPR</sequence>
<dbReference type="EMBL" id="FMAR01000001">
    <property type="protein sequence ID" value="SCB78912.1"/>
    <property type="molecule type" value="Genomic_DNA"/>
</dbReference>
<keyword evidence="2" id="KW-1185">Reference proteome</keyword>
<name>A0A1C3Z9H4_9BACT</name>
<accession>A0A1C3Z9H4</accession>
<evidence type="ECO:0000313" key="1">
    <source>
        <dbReference type="EMBL" id="SCB78912.1"/>
    </source>
</evidence>
<gene>
    <name evidence="1" type="ORF">GA0116948_101293</name>
</gene>
<reference evidence="1 2" key="1">
    <citation type="submission" date="2016-08" db="EMBL/GenBank/DDBJ databases">
        <authorList>
            <person name="Seilhamer J.J."/>
        </authorList>
    </citation>
    <scope>NUCLEOTIDE SEQUENCE [LARGE SCALE GENOMIC DNA]</scope>
    <source>
        <strain evidence="1 2">A37T2</strain>
    </source>
</reference>
<dbReference type="OrthoDB" id="1062680at2"/>
<organism evidence="1 2">
    <name type="scientific">Chitinophaga costaii</name>
    <dbReference type="NCBI Taxonomy" id="1335309"/>
    <lineage>
        <taxon>Bacteria</taxon>
        <taxon>Pseudomonadati</taxon>
        <taxon>Bacteroidota</taxon>
        <taxon>Chitinophagia</taxon>
        <taxon>Chitinophagales</taxon>
        <taxon>Chitinophagaceae</taxon>
        <taxon>Chitinophaga</taxon>
    </lineage>
</organism>
<proteinExistence type="predicted"/>
<dbReference type="RefSeq" id="WP_089708281.1">
    <property type="nucleotide sequence ID" value="NZ_FMAR01000001.1"/>
</dbReference>
<protein>
    <recommendedName>
        <fullName evidence="3">DUF4249 domain-containing protein</fullName>
    </recommendedName>
</protein>
<evidence type="ECO:0000313" key="2">
    <source>
        <dbReference type="Proteomes" id="UP000242818"/>
    </source>
</evidence>
<dbReference type="STRING" id="1335309.GA0116948_101293"/>
<dbReference type="PROSITE" id="PS51257">
    <property type="entry name" value="PROKAR_LIPOPROTEIN"/>
    <property type="match status" value="1"/>
</dbReference>
<evidence type="ECO:0008006" key="3">
    <source>
        <dbReference type="Google" id="ProtNLM"/>
    </source>
</evidence>
<dbReference type="Proteomes" id="UP000242818">
    <property type="component" value="Unassembled WGS sequence"/>
</dbReference>
<dbReference type="AlphaFoldDB" id="A0A1C3Z9H4"/>
<dbReference type="InterPro" id="IPR025345">
    <property type="entry name" value="DUF4249"/>
</dbReference>
<dbReference type="Pfam" id="PF14054">
    <property type="entry name" value="DUF4249"/>
    <property type="match status" value="1"/>
</dbReference>